<feature type="region of interest" description="Disordered" evidence="1">
    <location>
        <begin position="35"/>
        <end position="120"/>
    </location>
</feature>
<keyword evidence="2" id="KW-0472">Membrane</keyword>
<feature type="transmembrane region" description="Helical" evidence="2">
    <location>
        <begin position="211"/>
        <end position="229"/>
    </location>
</feature>
<comment type="caution">
    <text evidence="4">The sequence shown here is derived from an EMBL/GenBank/DDBJ whole genome shotgun (WGS) entry which is preliminary data.</text>
</comment>
<organism evidence="4 5">
    <name type="scientific">Modicella reniformis</name>
    <dbReference type="NCBI Taxonomy" id="1440133"/>
    <lineage>
        <taxon>Eukaryota</taxon>
        <taxon>Fungi</taxon>
        <taxon>Fungi incertae sedis</taxon>
        <taxon>Mucoromycota</taxon>
        <taxon>Mortierellomycotina</taxon>
        <taxon>Mortierellomycetes</taxon>
        <taxon>Mortierellales</taxon>
        <taxon>Mortierellaceae</taxon>
        <taxon>Modicella</taxon>
    </lineage>
</organism>
<feature type="compositionally biased region" description="Polar residues" evidence="1">
    <location>
        <begin position="264"/>
        <end position="273"/>
    </location>
</feature>
<dbReference type="OrthoDB" id="2442663at2759"/>
<feature type="compositionally biased region" description="Basic and acidic residues" evidence="1">
    <location>
        <begin position="389"/>
        <end position="401"/>
    </location>
</feature>
<evidence type="ECO:0000256" key="2">
    <source>
        <dbReference type="SAM" id="Phobius"/>
    </source>
</evidence>
<sequence>MKLSKATTLFVLCAATLLVAFPAVTQAAAEIPELGGDETTTKTTASHTTTTSASPTTTITTTTVAPTTTAASTAAPTTTTRATTTTTTAPQSKPVITSIARPTSVTPPSATTSSTLPPSDGSCVNSSTCLGGQICALTSANTTTGTCVLAKDVCPSEPLQTCSTSAECPTAYSYCTTYNNQMVCTGLGLPGTKSECKPSDDNSGLTATAKYAGVAVGSVAALAVVFALVRRQRRRQRARPRTEMFGEIDYGMSGGSAKGVESYPFSSRQNGHGNDNAPPPSRGGDYGYDNNQHYEEPIGYAGKMHQDQYYGYDQYSNNNNNNNNNNNQYYGNGGYDQRGGDGFYDNSGYDGYQQGGHPVSPPVAARSPRQNFNTADNYSAEPSEQDFGGQRHDGHGGHGRY</sequence>
<feature type="compositionally biased region" description="Low complexity" evidence="1">
    <location>
        <begin position="102"/>
        <end position="119"/>
    </location>
</feature>
<evidence type="ECO:0000313" key="4">
    <source>
        <dbReference type="EMBL" id="KAF9952729.1"/>
    </source>
</evidence>
<keyword evidence="5" id="KW-1185">Reference proteome</keyword>
<evidence type="ECO:0000313" key="5">
    <source>
        <dbReference type="Proteomes" id="UP000749646"/>
    </source>
</evidence>
<protein>
    <submittedName>
        <fullName evidence="4">Uncharacterized protein</fullName>
    </submittedName>
</protein>
<name>A0A9P6IZL2_9FUNG</name>
<feature type="compositionally biased region" description="Low complexity" evidence="1">
    <location>
        <begin position="311"/>
        <end position="330"/>
    </location>
</feature>
<dbReference type="Proteomes" id="UP000749646">
    <property type="component" value="Unassembled WGS sequence"/>
</dbReference>
<accession>A0A9P6IZL2</accession>
<dbReference type="EMBL" id="JAAAHW010006965">
    <property type="protein sequence ID" value="KAF9952729.1"/>
    <property type="molecule type" value="Genomic_DNA"/>
</dbReference>
<evidence type="ECO:0000256" key="3">
    <source>
        <dbReference type="SAM" id="SignalP"/>
    </source>
</evidence>
<reference evidence="4" key="1">
    <citation type="journal article" date="2020" name="Fungal Divers.">
        <title>Resolving the Mortierellaceae phylogeny through synthesis of multi-gene phylogenetics and phylogenomics.</title>
        <authorList>
            <person name="Vandepol N."/>
            <person name="Liber J."/>
            <person name="Desiro A."/>
            <person name="Na H."/>
            <person name="Kennedy M."/>
            <person name="Barry K."/>
            <person name="Grigoriev I.V."/>
            <person name="Miller A.N."/>
            <person name="O'Donnell K."/>
            <person name="Stajich J.E."/>
            <person name="Bonito G."/>
        </authorList>
    </citation>
    <scope>NUCLEOTIDE SEQUENCE</scope>
    <source>
        <strain evidence="4">MES-2147</strain>
    </source>
</reference>
<feature type="chain" id="PRO_5040434881" evidence="3">
    <location>
        <begin position="28"/>
        <end position="401"/>
    </location>
</feature>
<feature type="region of interest" description="Disordered" evidence="1">
    <location>
        <begin position="311"/>
        <end position="401"/>
    </location>
</feature>
<feature type="signal peptide" evidence="3">
    <location>
        <begin position="1"/>
        <end position="27"/>
    </location>
</feature>
<evidence type="ECO:0000256" key="1">
    <source>
        <dbReference type="SAM" id="MobiDB-lite"/>
    </source>
</evidence>
<keyword evidence="2" id="KW-0812">Transmembrane</keyword>
<gene>
    <name evidence="4" type="ORF">BGZ65_005110</name>
</gene>
<feature type="region of interest" description="Disordered" evidence="1">
    <location>
        <begin position="259"/>
        <end position="295"/>
    </location>
</feature>
<keyword evidence="2" id="KW-1133">Transmembrane helix</keyword>
<keyword evidence="3" id="KW-0732">Signal</keyword>
<dbReference type="AlphaFoldDB" id="A0A9P6IZL2"/>
<proteinExistence type="predicted"/>
<feature type="compositionally biased region" description="Gly residues" evidence="1">
    <location>
        <begin position="331"/>
        <end position="342"/>
    </location>
</feature>
<feature type="compositionally biased region" description="Polar residues" evidence="1">
    <location>
        <begin position="368"/>
        <end position="382"/>
    </location>
</feature>
<feature type="compositionally biased region" description="Low complexity" evidence="1">
    <location>
        <begin position="41"/>
        <end position="90"/>
    </location>
</feature>